<dbReference type="Proteomes" id="UP001596180">
    <property type="component" value="Unassembled WGS sequence"/>
</dbReference>
<accession>A0ABW1E6V7</accession>
<evidence type="ECO:0008006" key="3">
    <source>
        <dbReference type="Google" id="ProtNLM"/>
    </source>
</evidence>
<protein>
    <recommendedName>
        <fullName evidence="3">Lipoprotein</fullName>
    </recommendedName>
</protein>
<dbReference type="EMBL" id="JBHSOA010000061">
    <property type="protein sequence ID" value="MFC5855194.1"/>
    <property type="molecule type" value="Genomic_DNA"/>
</dbReference>
<organism evidence="1 2">
    <name type="scientific">Streptomyces chlorus</name>
    <dbReference type="NCBI Taxonomy" id="887452"/>
    <lineage>
        <taxon>Bacteria</taxon>
        <taxon>Bacillati</taxon>
        <taxon>Actinomycetota</taxon>
        <taxon>Actinomycetes</taxon>
        <taxon>Kitasatosporales</taxon>
        <taxon>Streptomycetaceae</taxon>
        <taxon>Streptomyces</taxon>
    </lineage>
</organism>
<keyword evidence="2" id="KW-1185">Reference proteome</keyword>
<proteinExistence type="predicted"/>
<comment type="caution">
    <text evidence="1">The sequence shown here is derived from an EMBL/GenBank/DDBJ whole genome shotgun (WGS) entry which is preliminary data.</text>
</comment>
<sequence length="56" mass="5297">MPATPAAPRRAFAVTAALVLLALAGCGYGSRAKESAGADIAAEGAPAVDDAGLGAN</sequence>
<evidence type="ECO:0000313" key="1">
    <source>
        <dbReference type="EMBL" id="MFC5855194.1"/>
    </source>
</evidence>
<reference evidence="2" key="1">
    <citation type="journal article" date="2019" name="Int. J. Syst. Evol. Microbiol.">
        <title>The Global Catalogue of Microorganisms (GCM) 10K type strain sequencing project: providing services to taxonomists for standard genome sequencing and annotation.</title>
        <authorList>
            <consortium name="The Broad Institute Genomics Platform"/>
            <consortium name="The Broad Institute Genome Sequencing Center for Infectious Disease"/>
            <person name="Wu L."/>
            <person name="Ma J."/>
        </authorList>
    </citation>
    <scope>NUCLEOTIDE SEQUENCE [LARGE SCALE GENOMIC DNA]</scope>
    <source>
        <strain evidence="2">JCM 10411</strain>
    </source>
</reference>
<name>A0ABW1E6V7_9ACTN</name>
<gene>
    <name evidence="1" type="ORF">ACFPZI_26455</name>
</gene>
<evidence type="ECO:0000313" key="2">
    <source>
        <dbReference type="Proteomes" id="UP001596180"/>
    </source>
</evidence>
<dbReference type="RefSeq" id="WP_381367731.1">
    <property type="nucleotide sequence ID" value="NZ_JBHSOA010000061.1"/>
</dbReference>